<dbReference type="PANTHER" id="PTHR35895">
    <property type="entry name" value="CHROMOSOME 16, WHOLE GENOME SHOTGUN SEQUENCE"/>
    <property type="match status" value="1"/>
</dbReference>
<dbReference type="InterPro" id="IPR022185">
    <property type="entry name" value="DUF3712"/>
</dbReference>
<feature type="compositionally biased region" description="Low complexity" evidence="1">
    <location>
        <begin position="2483"/>
        <end position="2544"/>
    </location>
</feature>
<protein>
    <submittedName>
        <fullName evidence="3">Uncharacterized protein</fullName>
    </submittedName>
</protein>
<dbReference type="Proteomes" id="UP001176521">
    <property type="component" value="Unassembled WGS sequence"/>
</dbReference>
<dbReference type="GO" id="GO:0000329">
    <property type="term" value="C:fungal-type vacuole membrane"/>
    <property type="evidence" value="ECO:0007669"/>
    <property type="project" value="InterPro"/>
</dbReference>
<name>A0AAN6GBP8_9BASI</name>
<evidence type="ECO:0000313" key="3">
    <source>
        <dbReference type="EMBL" id="KAK0532028.1"/>
    </source>
</evidence>
<comment type="caution">
    <text evidence="3">The sequence shown here is derived from an EMBL/GenBank/DDBJ whole genome shotgun (WGS) entry which is preliminary data.</text>
</comment>
<feature type="region of interest" description="Disordered" evidence="1">
    <location>
        <begin position="1"/>
        <end position="29"/>
    </location>
</feature>
<evidence type="ECO:0000256" key="2">
    <source>
        <dbReference type="SAM" id="Phobius"/>
    </source>
</evidence>
<dbReference type="EMBL" id="JAPDMQ010000170">
    <property type="protein sequence ID" value="KAK0532028.1"/>
    <property type="molecule type" value="Genomic_DNA"/>
</dbReference>
<keyword evidence="2" id="KW-1133">Transmembrane helix</keyword>
<evidence type="ECO:0000256" key="1">
    <source>
        <dbReference type="SAM" id="MobiDB-lite"/>
    </source>
</evidence>
<dbReference type="InterPro" id="IPR046368">
    <property type="entry name" value="Tag1"/>
</dbReference>
<keyword evidence="4" id="KW-1185">Reference proteome</keyword>
<proteinExistence type="predicted"/>
<organism evidence="3 4">
    <name type="scientific">Tilletia horrida</name>
    <dbReference type="NCBI Taxonomy" id="155126"/>
    <lineage>
        <taxon>Eukaryota</taxon>
        <taxon>Fungi</taxon>
        <taxon>Dikarya</taxon>
        <taxon>Basidiomycota</taxon>
        <taxon>Ustilaginomycotina</taxon>
        <taxon>Exobasidiomycetes</taxon>
        <taxon>Tilletiales</taxon>
        <taxon>Tilletiaceae</taxon>
        <taxon>Tilletia</taxon>
    </lineage>
</organism>
<gene>
    <name evidence="3" type="ORF">OC842_003425</name>
</gene>
<sequence>MEDTYGSRAALRQRAATPEMGPTTAGRFQPGRHPIGFLAARKTFYAKKHFSGKLGFCCVALAPPIIIISLIIALIPVVWAIGMHTLNTAKIQVYSANITGITNTSFPISLDGQVKKTGIFPARAFFRESVEVYWMTPPPAMEEKHLGSMNLSALGIAAGHARLRQATTFQVRDEEAFGQFAEFLVSQEEFTWKLNTSNVHVKAFGFLPTFKNLGFSKHVVLKGMANFTDIKILDFQLPGDAPEGGISLGVKTALTNPSPFGVEIGSLNLDLFYQGLYLGPGQATNLNITPGVNVIQVDGRLIPHNDNQTALGQLGKLFTAYLNNEVVPAEAHGVSTTMANGETISWLSRGIKALNIKVPIQAPQAINPIQGIDINYLGLVYNKTEPWSPEVFSNALKAQIALPFGFSLDIVETSNTITLQYNNNTIGTIAGATSNSSTKLDLISAGQTAGTIDITLPISKLQLANDSVQAEQQLVIFQDAFTYSDGTGFDLQGTSSALTNTPIGQVLLDGIKFQVPSGLRGLDGLTKYPTVISSVDVINGTTEGLELSVQTSIINPSNLNLSVGDTSFQLWREVLLGTVTLPNLNLQIGPNNLTARSMLDPNRAEQGKDLLNRFISGQATSLNITGFDNSSDIISLAPTLKGLHLNATLPGLQDKLISYANLSVLDTTGITNDIANGLVGLNNPFTSKLRLTHIRSNVSSHGIHVADIDTDLNFLANGKSVTGSPPIPILLNLNPPDIFALLRALVVQSGQDVAPLDAIVNLAGYKLSATTDANNGPRPSRRSADEETAADLSENGPSFIREEENDLAHMLMDVRSNPGIVSEFEEERDVADEDDVDAEIRSVAGLAKRGLFTGFDLPSYVQRAFSVATANVQADATVYVGDYPTNLSLSQLDVPLNTDASLNKLLPVLAGPIVQKLVEQAVLNIDTVIINDPQETEFGTTLTGSITNAGPFDADISFPEGLTVIWEGRTLGQIGLPSIAVVGDVGGSLNQNANFRVTDQGAIADFAKVLLTTESFVWQIQAQNVSVKALGITIDGISLTKQVQLRGFNGLIGAVSINSFDLPSNDPAGGIHLDVQSTIRNPSQVGISLSRFGINVFTGDNVFLGPQAAAAPFTLAPGGSSALTLSGRLIPQTTPEGQQTLSNLFSDVVHGKSPSLLVKGDYAGPASVTWLNEAIKVLSIPVSLPAQNFDVINAITLNQFSLFFTQPTTWAPETSSSLITAGFFLPFAFPIDITSVSGRFVDNYLNTDVGVLNIPTLPAKTDVQSRIISLAYNDIPLIVPDGSHSQFSQFVADATRQSRIDFNLHGTATASASTAAGPVTISDLDFSVGSSLAGVQNLNARPAEVSNLDVTRGFPDYLLLSLTTTLFNPSNLTVGTGDVTFNTVYKGQVIGQVVINDLVLRPGVNVVPTQLRFDPQGGAAISAGREVLENYVANLTSTVSVAGSRDSTPIASLKQAISGISLDAAVPALNKLLIIATKLTIPADVAQTSTALVSFTLDNPFTASINLFKLQATASYDGIVLGTINTSPNPPIRAPGHQQVTSDELPFQLTKNLNDLVKFIIVAGQNTGTDLGPLPGLLGQLNGATTYNGKVTSGPDTGNNGQCASGGGFDINNAILSLLKGLRTDVTVNTDLALDDYRTSLSFTQKNTPTTTDETALRLIGLVAPPIVQQIVDQTQLSFNLANATDLTDEGFTVSLQGSVSDSGPFDAFIEFTEPLTVNWKGSNIATIQLPGICAQANKGVPDYRSTGTLKITDQSKFADFATSILHTESFTWTVSTDKLRVHALGLQFDNVNLTKSVSFSAFNDLPGVTIKDFTIPGQTGDSLLIATTSIIPSKAALGIELGKANFDIRYLTTDVGSVTADNLFLAPKTDNSVALNGEIQSQSGDDLKNIGKLFSGFLAGKDQALTIKGVSVISPAQPGSPVKWLTAAFKSLNLNVTLPGRRFNVITDIAIADLEVDITGPTDQSYTLPASSKSTVATFANPFNFSLTPIQASTDIIINYQGVDTARLDLGNIDTAGAGTSTGPNDPGKLNLAFENKDIVAIDRGSFRAFLAQLTDKAEGSFTLAGTADVVGRTVIGDVPISGIPVNTNTTLKGIDSFGGKAPISNLDVAGSTSDAINIDITVELNNPSNLTVKTKEVSLPSFYAGTEVGRTIIDTLDLQPGNNTVKAVFSYSPSSADAEKASELLTKYLQPLNGDTEPQSATIDVHGFPGANPPSTPYESLEDAINGISISSTVKGLGARIVTGADITLQMENLFRGPKGRPQAATTITARNVLPVAINLQHIKSAVSAPDLGGTVNTLVRLDTDLKLLIPASPATGVKGQAVTSSEISPVNVDAPILSVDGGGQATDLLLGSFNLDNVITATLDGGYTLDGLKYVENNVPAAVKLTYKGEVLASDSEALLGATVGFFQTANVEQANDVLGYLTNDTLAIMKDSDNIFNIFTSPAAEGTSALCKATDLPLDVRQHWDPSCQADASARVSGTTSANSTTSTASTASPSTTASLPTTEAPASPSSSAEASASEAAPSSTKKATTAKPSSTSKTEPAAETERQSAKTTSTSTSA</sequence>
<evidence type="ECO:0000313" key="4">
    <source>
        <dbReference type="Proteomes" id="UP001176521"/>
    </source>
</evidence>
<feature type="region of interest" description="Disordered" evidence="1">
    <location>
        <begin position="770"/>
        <end position="798"/>
    </location>
</feature>
<accession>A0AAN6GBP8</accession>
<dbReference type="PANTHER" id="PTHR35895:SF1">
    <property type="entry name" value="LIPID-BINDING SERUM GLYCOPROTEIN C-TERMINAL DOMAIN-CONTAINING PROTEIN"/>
    <property type="match status" value="1"/>
</dbReference>
<reference evidence="3" key="1">
    <citation type="journal article" date="2023" name="PhytoFront">
        <title>Draft Genome Resources of Seven Strains of Tilletia horrida, Causal Agent of Kernel Smut of Rice.</title>
        <authorList>
            <person name="Khanal S."/>
            <person name="Antony Babu S."/>
            <person name="Zhou X.G."/>
        </authorList>
    </citation>
    <scope>NUCLEOTIDE SEQUENCE</scope>
    <source>
        <strain evidence="3">TX3</strain>
    </source>
</reference>
<feature type="transmembrane region" description="Helical" evidence="2">
    <location>
        <begin position="54"/>
        <end position="81"/>
    </location>
</feature>
<feature type="region of interest" description="Disordered" evidence="1">
    <location>
        <begin position="2475"/>
        <end position="2563"/>
    </location>
</feature>
<keyword evidence="2" id="KW-0472">Membrane</keyword>
<keyword evidence="2" id="KW-0812">Transmembrane</keyword>
<dbReference type="Pfam" id="PF12505">
    <property type="entry name" value="DUF3712"/>
    <property type="match status" value="6"/>
</dbReference>
<feature type="compositionally biased region" description="Low complexity" evidence="1">
    <location>
        <begin position="2554"/>
        <end position="2563"/>
    </location>
</feature>